<evidence type="ECO:0000256" key="1">
    <source>
        <dbReference type="SAM" id="SignalP"/>
    </source>
</evidence>
<evidence type="ECO:0000313" key="3">
    <source>
        <dbReference type="Proteomes" id="UP000245870"/>
    </source>
</evidence>
<dbReference type="Proteomes" id="UP000245870">
    <property type="component" value="Unassembled WGS sequence"/>
</dbReference>
<gene>
    <name evidence="2" type="ORF">C7379_1245</name>
</gene>
<accession>A0A2U0TYU8</accession>
<proteinExistence type="predicted"/>
<organism evidence="2 3">
    <name type="scientific">Hallella colorans</name>
    <dbReference type="NCBI Taxonomy" id="1703337"/>
    <lineage>
        <taxon>Bacteria</taxon>
        <taxon>Pseudomonadati</taxon>
        <taxon>Bacteroidota</taxon>
        <taxon>Bacteroidia</taxon>
        <taxon>Bacteroidales</taxon>
        <taxon>Prevotellaceae</taxon>
        <taxon>Hallella</taxon>
    </lineage>
</organism>
<dbReference type="SMART" id="SM00028">
    <property type="entry name" value="TPR"/>
    <property type="match status" value="4"/>
</dbReference>
<comment type="caution">
    <text evidence="2">The sequence shown here is derived from an EMBL/GenBank/DDBJ whole genome shotgun (WGS) entry which is preliminary data.</text>
</comment>
<feature type="chain" id="PRO_5015514536" evidence="1">
    <location>
        <begin position="21"/>
        <end position="359"/>
    </location>
</feature>
<protein>
    <submittedName>
        <fullName evidence="2">Uncharacterized protein</fullName>
    </submittedName>
</protein>
<dbReference type="RefSeq" id="WP_133241893.1">
    <property type="nucleotide sequence ID" value="NZ_QENY01000024.1"/>
</dbReference>
<keyword evidence="3" id="KW-1185">Reference proteome</keyword>
<dbReference type="InterPro" id="IPR019734">
    <property type="entry name" value="TPR_rpt"/>
</dbReference>
<dbReference type="AlphaFoldDB" id="A0A2U0TYU8"/>
<dbReference type="InterPro" id="IPR011990">
    <property type="entry name" value="TPR-like_helical_dom_sf"/>
</dbReference>
<reference evidence="2 3" key="1">
    <citation type="submission" date="2018-05" db="EMBL/GenBank/DDBJ databases">
        <title>Genomic Encyclopedia of Type Strains, Phase IV (KMG-IV): sequencing the most valuable type-strain genomes for metagenomic binning, comparative biology and taxonomic classification.</title>
        <authorList>
            <person name="Goeker M."/>
        </authorList>
    </citation>
    <scope>NUCLEOTIDE SEQUENCE [LARGE SCALE GENOMIC DNA]</scope>
    <source>
        <strain evidence="2 3">DSM 100333</strain>
    </source>
</reference>
<dbReference type="EMBL" id="QENY01000024">
    <property type="protein sequence ID" value="PVX48761.1"/>
    <property type="molecule type" value="Genomic_DNA"/>
</dbReference>
<dbReference type="SUPFAM" id="SSF48452">
    <property type="entry name" value="TPR-like"/>
    <property type="match status" value="2"/>
</dbReference>
<sequence length="359" mass="41528">MKSFLLITFFSLMAPLFAHADNDWAIFKHKGDSCMRAYDVFHATQYYQQSIALNPSNVDVRRQLASCYRQSADNMACVSCLDNIPRDSVNHKDMRMYYYCMLDMGDKDKTAYWGDRIVATYPYDSEIVGSLATYYNDNNMPGKAEAVAKSYITQCDSTNLYVNKAYAYSLYLQFRYDEAIPVYNKLIAQGYDNFISNFVLGLCYEHFSQYANYPKAHYHLTRASKFKDNNATCFYRLALVEKELYMDSLALEHFNRAIETATPRARMCDIYKKMADLHFQHSQYEAAGRAFELSLLYDDEDTPVNYYNAAQMYIASKNDLKAKLYLQLFLSKAVRLKDDGQNKLLVSKAKAQLAQYGAR</sequence>
<feature type="signal peptide" evidence="1">
    <location>
        <begin position="1"/>
        <end position="20"/>
    </location>
</feature>
<evidence type="ECO:0000313" key="2">
    <source>
        <dbReference type="EMBL" id="PVX48761.1"/>
    </source>
</evidence>
<name>A0A2U0TYU8_9BACT</name>
<keyword evidence="1" id="KW-0732">Signal</keyword>
<dbReference type="Gene3D" id="1.25.40.10">
    <property type="entry name" value="Tetratricopeptide repeat domain"/>
    <property type="match status" value="1"/>
</dbReference>
<dbReference type="OrthoDB" id="1060917at2"/>